<dbReference type="SUPFAM" id="SSF57863">
    <property type="entry name" value="ArfGap/RecO-like zinc finger"/>
    <property type="match status" value="1"/>
</dbReference>
<dbReference type="Proteomes" id="UP000708148">
    <property type="component" value="Unassembled WGS sequence"/>
</dbReference>
<dbReference type="InterPro" id="IPR044520">
    <property type="entry name" value="ARF_GAP_AGD5/15"/>
</dbReference>
<accession>A0A8S1ITW9</accession>
<reference evidence="8" key="1">
    <citation type="submission" date="2020-12" db="EMBL/GenBank/DDBJ databases">
        <authorList>
            <person name="Iha C."/>
        </authorList>
    </citation>
    <scope>NUCLEOTIDE SEQUENCE</scope>
</reference>
<keyword evidence="9" id="KW-1185">Reference proteome</keyword>
<dbReference type="PANTHER" id="PTHR46419">
    <property type="entry name" value="ADP-RIBOSYLATION FACTOR GTPASE-ACTIVATING PROTEIN AGD5"/>
    <property type="match status" value="1"/>
</dbReference>
<feature type="compositionally biased region" description="Pro residues" evidence="6">
    <location>
        <begin position="223"/>
        <end position="233"/>
    </location>
</feature>
<feature type="region of interest" description="Disordered" evidence="6">
    <location>
        <begin position="144"/>
        <end position="189"/>
    </location>
</feature>
<keyword evidence="2" id="KW-0479">Metal-binding</keyword>
<evidence type="ECO:0000256" key="1">
    <source>
        <dbReference type="ARBA" id="ARBA00022468"/>
    </source>
</evidence>
<proteinExistence type="predicted"/>
<dbReference type="PROSITE" id="PS50115">
    <property type="entry name" value="ARFGAP"/>
    <property type="match status" value="1"/>
</dbReference>
<dbReference type="GO" id="GO:0008270">
    <property type="term" value="F:zinc ion binding"/>
    <property type="evidence" value="ECO:0007669"/>
    <property type="project" value="UniProtKB-KW"/>
</dbReference>
<dbReference type="PRINTS" id="PR00405">
    <property type="entry name" value="REVINTRACTNG"/>
</dbReference>
<feature type="compositionally biased region" description="Basic and acidic residues" evidence="6">
    <location>
        <begin position="165"/>
        <end position="174"/>
    </location>
</feature>
<keyword evidence="4" id="KW-0862">Zinc</keyword>
<evidence type="ECO:0000256" key="3">
    <source>
        <dbReference type="ARBA" id="ARBA00022771"/>
    </source>
</evidence>
<dbReference type="InterPro" id="IPR038508">
    <property type="entry name" value="ArfGAP_dom_sf"/>
</dbReference>
<dbReference type="InterPro" id="IPR037278">
    <property type="entry name" value="ARFGAP/RecO"/>
</dbReference>
<organism evidence="8 9">
    <name type="scientific">Ostreobium quekettii</name>
    <dbReference type="NCBI Taxonomy" id="121088"/>
    <lineage>
        <taxon>Eukaryota</taxon>
        <taxon>Viridiplantae</taxon>
        <taxon>Chlorophyta</taxon>
        <taxon>core chlorophytes</taxon>
        <taxon>Ulvophyceae</taxon>
        <taxon>TCBD clade</taxon>
        <taxon>Bryopsidales</taxon>
        <taxon>Ostreobineae</taxon>
        <taxon>Ostreobiaceae</taxon>
        <taxon>Ostreobium</taxon>
    </lineage>
</organism>
<dbReference type="Gene3D" id="1.10.220.150">
    <property type="entry name" value="Arf GTPase activating protein"/>
    <property type="match status" value="1"/>
</dbReference>
<evidence type="ECO:0000313" key="8">
    <source>
        <dbReference type="EMBL" id="CAD7697102.1"/>
    </source>
</evidence>
<dbReference type="Pfam" id="PF01412">
    <property type="entry name" value="ArfGap"/>
    <property type="match status" value="1"/>
</dbReference>
<dbReference type="OrthoDB" id="10266696at2759"/>
<feature type="region of interest" description="Disordered" evidence="6">
    <location>
        <begin position="202"/>
        <end position="296"/>
    </location>
</feature>
<keyword evidence="1" id="KW-0343">GTPase activation</keyword>
<dbReference type="InterPro" id="IPR001164">
    <property type="entry name" value="ArfGAP_dom"/>
</dbReference>
<protein>
    <recommendedName>
        <fullName evidence="7">Arf-GAP domain-containing protein</fullName>
    </recommendedName>
</protein>
<feature type="domain" description="Arf-GAP" evidence="7">
    <location>
        <begin position="15"/>
        <end position="135"/>
    </location>
</feature>
<evidence type="ECO:0000256" key="5">
    <source>
        <dbReference type="PROSITE-ProRule" id="PRU00288"/>
    </source>
</evidence>
<comment type="caution">
    <text evidence="8">The sequence shown here is derived from an EMBL/GenBank/DDBJ whole genome shotgun (WGS) entry which is preliminary data.</text>
</comment>
<dbReference type="EMBL" id="CAJHUC010000602">
    <property type="protein sequence ID" value="CAD7697102.1"/>
    <property type="molecule type" value="Genomic_DNA"/>
</dbReference>
<dbReference type="AlphaFoldDB" id="A0A8S1ITW9"/>
<dbReference type="SMART" id="SM00105">
    <property type="entry name" value="ArfGap"/>
    <property type="match status" value="1"/>
</dbReference>
<evidence type="ECO:0000256" key="2">
    <source>
        <dbReference type="ARBA" id="ARBA00022723"/>
    </source>
</evidence>
<dbReference type="PANTHER" id="PTHR46419:SF2">
    <property type="entry name" value="ADP-RIBOSYLATION FACTOR GTPASE-ACTIVATING PROTEIN AGD5"/>
    <property type="match status" value="1"/>
</dbReference>
<dbReference type="FunFam" id="1.10.220.150:FF:000009">
    <property type="entry name" value="stromal membrane-associated protein 1 isoform X1"/>
    <property type="match status" value="1"/>
</dbReference>
<evidence type="ECO:0000256" key="6">
    <source>
        <dbReference type="SAM" id="MobiDB-lite"/>
    </source>
</evidence>
<dbReference type="GO" id="GO:0005096">
    <property type="term" value="F:GTPase activator activity"/>
    <property type="evidence" value="ECO:0007669"/>
    <property type="project" value="UniProtKB-KW"/>
</dbReference>
<feature type="compositionally biased region" description="Low complexity" evidence="6">
    <location>
        <begin position="204"/>
        <end position="217"/>
    </location>
</feature>
<gene>
    <name evidence="8" type="ORF">OSTQU699_LOCUS2463</name>
</gene>
<evidence type="ECO:0000256" key="4">
    <source>
        <dbReference type="ARBA" id="ARBA00022833"/>
    </source>
</evidence>
<name>A0A8S1ITW9_9CHLO</name>
<sequence length="473" mass="49621">MSKTDVSKEQDRRHKRILADLLKHEGNKTCADCAARGPTWASVNLGVFVCLTCSGIHRSLGVHVSQVRSTTLDTWLPKQVAFLSSMGNLRANKFWEARLPPDHRKATGRPLEDLAGFIREKYIRRAFASSEVAAPTMDNYTTHPYTGTQDATPQEVPRPMTPQIDRPKTYDLPKRSGTPPPRAPTTTVSHQAVTNSFDLLSLDAHSPAPSSGPAASPKGGLYPAPPALPPAPPAATATPESAVSGWKTFQGADPPTPSTPGSEWSAFQSGGSDPFAAKVPAAVSTSKPQAEAPRHSGDMIAGAQEPHIVPIGSSPLVGDLISADVPGTKDRPGPPTGSKEKATEDILKLYDQGAGDPNAPKMLPPNLGLPMGAQMLPPNMGMPMGPIAVQQQAYMTPGSHVPVVQGAYGAYGLVGAMQPPMVAVPQGMVTHPGMVPLAPGAAGSPYQYGYMQQAGMQVQQFGGYSSQAGGQGM</sequence>
<dbReference type="CDD" id="cd08204">
    <property type="entry name" value="ArfGap"/>
    <property type="match status" value="1"/>
</dbReference>
<evidence type="ECO:0000313" key="9">
    <source>
        <dbReference type="Proteomes" id="UP000708148"/>
    </source>
</evidence>
<feature type="compositionally biased region" description="Polar residues" evidence="6">
    <location>
        <begin position="259"/>
        <end position="271"/>
    </location>
</feature>
<evidence type="ECO:0000259" key="7">
    <source>
        <dbReference type="PROSITE" id="PS50115"/>
    </source>
</evidence>
<keyword evidence="3 5" id="KW-0863">Zinc-finger</keyword>